<dbReference type="VEuPathDB" id="AmoebaDB:DDB_G0273411"/>
<dbReference type="EMBL" id="AAFI02000010">
    <property type="protein sequence ID" value="EAL70660.1"/>
    <property type="molecule type" value="Genomic_DNA"/>
</dbReference>
<dbReference type="Gene3D" id="2.30.30.30">
    <property type="match status" value="1"/>
</dbReference>
<protein>
    <recommendedName>
        <fullName evidence="1">Translation elongation factor KOW-like domain-containing protein</fullName>
    </recommendedName>
</protein>
<dbReference type="SMR" id="Q557H6"/>
<reference evidence="3 4" key="2">
    <citation type="journal article" date="2005" name="Nature">
        <title>The genome of the social amoeba Dictyostelium discoideum.</title>
        <authorList>
            <consortium name="The Dictyostelium discoideum Sequencing Consortium"/>
            <person name="Eichinger L."/>
            <person name="Pachebat J.A."/>
            <person name="Glockner G."/>
            <person name="Rajandream M.A."/>
            <person name="Sucgang R."/>
            <person name="Berriman M."/>
            <person name="Song J."/>
            <person name="Olsen R."/>
            <person name="Szafranski K."/>
            <person name="Xu Q."/>
            <person name="Tunggal B."/>
            <person name="Kummerfeld S."/>
            <person name="Madera M."/>
            <person name="Konfortov B.A."/>
            <person name="Rivero F."/>
            <person name="Bankier A.T."/>
            <person name="Lehmann R."/>
            <person name="Hamlin N."/>
            <person name="Davies R."/>
            <person name="Gaudet P."/>
            <person name="Fey P."/>
            <person name="Pilcher K."/>
            <person name="Chen G."/>
            <person name="Saunders D."/>
            <person name="Sodergren E."/>
            <person name="Davis P."/>
            <person name="Kerhornou A."/>
            <person name="Nie X."/>
            <person name="Hall N."/>
            <person name="Anjard C."/>
            <person name="Hemphill L."/>
            <person name="Bason N."/>
            <person name="Farbrother P."/>
            <person name="Desany B."/>
            <person name="Just E."/>
            <person name="Morio T."/>
            <person name="Rost R."/>
            <person name="Churcher C."/>
            <person name="Cooper J."/>
            <person name="Haydock S."/>
            <person name="van Driessche N."/>
            <person name="Cronin A."/>
            <person name="Goodhead I."/>
            <person name="Muzny D."/>
            <person name="Mourier T."/>
            <person name="Pain A."/>
            <person name="Lu M."/>
            <person name="Harper D."/>
            <person name="Lindsay R."/>
            <person name="Hauser H."/>
            <person name="James K."/>
            <person name="Quiles M."/>
            <person name="Madan Babu M."/>
            <person name="Saito T."/>
            <person name="Buchrieser C."/>
            <person name="Wardroper A."/>
            <person name="Felder M."/>
            <person name="Thangavelu M."/>
            <person name="Johnson D."/>
            <person name="Knights A."/>
            <person name="Loulseged H."/>
            <person name="Mungall K."/>
            <person name="Oliver K."/>
            <person name="Price C."/>
            <person name="Quail M.A."/>
            <person name="Urushihara H."/>
            <person name="Hernandez J."/>
            <person name="Rabbinowitsch E."/>
            <person name="Steffen D."/>
            <person name="Sanders M."/>
            <person name="Ma J."/>
            <person name="Kohara Y."/>
            <person name="Sharp S."/>
            <person name="Simmonds M."/>
            <person name="Spiegler S."/>
            <person name="Tivey A."/>
            <person name="Sugano S."/>
            <person name="White B."/>
            <person name="Walker D."/>
            <person name="Woodward J."/>
            <person name="Winckler T."/>
            <person name="Tanaka Y."/>
            <person name="Shaulsky G."/>
            <person name="Schleicher M."/>
            <person name="Weinstock G."/>
            <person name="Rosenthal A."/>
            <person name="Cox E.C."/>
            <person name="Chisholm R.L."/>
            <person name="Gibbs R."/>
            <person name="Loomis W.F."/>
            <person name="Platzer M."/>
            <person name="Kay R.R."/>
            <person name="Williams J."/>
            <person name="Dear P.H."/>
            <person name="Noegel A.A."/>
            <person name="Barrell B."/>
            <person name="Kuspa A."/>
        </authorList>
    </citation>
    <scope>NUCLEOTIDE SEQUENCE [LARGE SCALE GENOMIC DNA]</scope>
    <source>
        <strain evidence="3 4">AX4</strain>
    </source>
</reference>
<dbReference type="InParanoid" id="Q557H6"/>
<dbReference type="InterPro" id="IPR020599">
    <property type="entry name" value="Transl_elong_fac_P/YeiP"/>
</dbReference>
<evidence type="ECO:0000313" key="4">
    <source>
        <dbReference type="Proteomes" id="UP000002195"/>
    </source>
</evidence>
<dbReference type="InterPro" id="IPR014722">
    <property type="entry name" value="Rib_uL2_dom2"/>
</dbReference>
<dbReference type="InterPro" id="IPR008991">
    <property type="entry name" value="Translation_prot_SH3-like_sf"/>
</dbReference>
<dbReference type="SUPFAM" id="SSF50104">
    <property type="entry name" value="Translation proteins SH3-like domain"/>
    <property type="match status" value="1"/>
</dbReference>
<reference evidence="3" key="3">
    <citation type="submission" date="2009-08" db="EMBL/GenBank/DDBJ databases">
        <authorList>
            <consortium name="The Dictyostelium discoideum Sequencing Consortium"/>
            <person name="Eichinger L."/>
            <person name="Pachebat J.A."/>
            <person name="Gloeckner G."/>
            <person name="Rajandream M.-A."/>
            <person name="Sucgang R."/>
            <person name="Song J."/>
            <person name="Cox E.C."/>
            <person name="Tunggal B."/>
            <person name="Szafranski K."/>
            <person name="Konfortov B.A."/>
            <person name="Farbrother P."/>
            <person name="Bankier A.T."/>
            <person name="Lehmann R."/>
            <person name="Hamlin N."/>
            <person name="Xu Q."/>
            <person name="Davies R."/>
            <person name="Gaudet P."/>
            <person name="Fey P."/>
            <person name="Pilcher K."/>
            <person name="Chen G."/>
            <person name="Saunders D."/>
            <person name="Sodergren E."/>
            <person name="Davis P."/>
            <person name="Nie X."/>
            <person name="Kerhornou A."/>
            <person name="Hemphill L."/>
            <person name="Bason N."/>
            <person name="Berriman M."/>
            <person name="Desany B."/>
            <person name="Churcher C."/>
            <person name="Cooper J."/>
            <person name="van Driessche N."/>
            <person name="Cronin A."/>
            <person name="Goodhead I."/>
            <person name="Muzny D."/>
            <person name="Hall N."/>
            <person name="Harper D."/>
            <person name="Lindsay R."/>
            <person name="Hauser H."/>
            <person name="James K."/>
            <person name="Quiles M."/>
            <person name="Buchrieser C."/>
            <person name="Wardroper A."/>
            <person name="Thangavelu M."/>
            <person name="Johnson D."/>
            <person name="Knights A."/>
            <person name="Loulseged H."/>
            <person name="Mungall K."/>
            <person name="Price C."/>
            <person name="Ma J."/>
            <person name="Quail M."/>
            <person name="Hernandez J."/>
            <person name="Rabbinowitsch E."/>
            <person name="Steffen D."/>
            <person name="Sanders M."/>
            <person name="Weinstock G."/>
            <person name="Sharp S."/>
            <person name="Just E."/>
            <person name="Shaulsky G."/>
            <person name="Simmonds M."/>
            <person name="Tivey A."/>
            <person name="White B."/>
            <person name="Walker D."/>
            <person name="Woodward J."/>
            <person name="Winckler T."/>
            <person name="Schleicher M."/>
            <person name="Rosenthal A."/>
            <person name="Rivero F."/>
            <person name="Chisholm R.L."/>
            <person name="Gibbs R."/>
            <person name="Loomis W.F."/>
            <person name="Platzer M."/>
            <person name="Kay R.R."/>
            <person name="Williams J."/>
            <person name="Dear P.H."/>
            <person name="Noegel A.A."/>
            <person name="Barrell B."/>
            <person name="Kuspa A."/>
        </authorList>
    </citation>
    <scope>NUCLEOTIDE SEQUENCE</scope>
    <source>
        <strain evidence="3">AX4</strain>
    </source>
</reference>
<dbReference type="GO" id="GO:0005737">
    <property type="term" value="C:cytoplasm"/>
    <property type="evidence" value="ECO:0000318"/>
    <property type="project" value="GO_Central"/>
</dbReference>
<dbReference type="RefSeq" id="XP_644592.1">
    <property type="nucleotide sequence ID" value="XM_639500.1"/>
</dbReference>
<dbReference type="Pfam" id="PF08207">
    <property type="entry name" value="EFP_N"/>
    <property type="match status" value="1"/>
</dbReference>
<dbReference type="dictyBase" id="DDB_G0273411"/>
<dbReference type="HOGENOM" id="CLU_1247344_0_0_1"/>
<dbReference type="GeneID" id="8619021"/>
<keyword evidence="4" id="KW-1185">Reference proteome</keyword>
<dbReference type="Proteomes" id="UP000002195">
    <property type="component" value="Unassembled WGS sequence"/>
</dbReference>
<dbReference type="InterPro" id="IPR013185">
    <property type="entry name" value="Transl_elong_KOW-like"/>
</dbReference>
<evidence type="ECO:0000313" key="3">
    <source>
        <dbReference type="EMBL" id="EAL70732.1"/>
    </source>
</evidence>
<dbReference type="dictyBase" id="DDB_G0273555"/>
<dbReference type="KEGG" id="ddi:DDB_G0273555"/>
<dbReference type="GeneID" id="8618956"/>
<dbReference type="RefSeq" id="XP_644659.1">
    <property type="nucleotide sequence ID" value="XM_639567.1"/>
</dbReference>
<proteinExistence type="predicted"/>
<dbReference type="GO" id="GO:0003746">
    <property type="term" value="F:translation elongation factor activity"/>
    <property type="evidence" value="ECO:0000318"/>
    <property type="project" value="GO_Central"/>
</dbReference>
<accession>Q557H6</accession>
<dbReference type="eggNOG" id="ENOG502RH9U">
    <property type="taxonomic scope" value="Eukaryota"/>
</dbReference>
<name>Q557H6_DICDI</name>
<evidence type="ECO:0000259" key="1">
    <source>
        <dbReference type="Pfam" id="PF08207"/>
    </source>
</evidence>
<dbReference type="FunCoup" id="Q557H6">
    <property type="interactions" value="74"/>
</dbReference>
<feature type="domain" description="Translation elongation factor KOW-like" evidence="1">
    <location>
        <begin position="35"/>
        <end position="91"/>
    </location>
</feature>
<dbReference type="OMA" id="ENGRSCK"/>
<reference evidence="3 4" key="1">
    <citation type="journal article" date="2002" name="Nature">
        <title>Sequence and analysis of chromosome 2 of Dictyostelium discoideum.</title>
        <authorList>
            <consortium name="Dictyostelium Genome Sequencing Consortium"/>
            <person name="Glockner G."/>
            <person name="Eichinger L."/>
            <person name="Szafranski K."/>
            <person name="Pachebat J.A."/>
            <person name="Bankier A.T."/>
            <person name="Dear P.H."/>
            <person name="Lehmann R."/>
            <person name="Baumgart C."/>
            <person name="Parra G."/>
            <person name="Abril J.F."/>
            <person name="Guigo R."/>
            <person name="Kumpf K."/>
            <person name="Tunggal B."/>
            <person name="Cox E."/>
            <person name="Quail M.A."/>
            <person name="Platzer M."/>
            <person name="Rosenthal A."/>
            <person name="Noegel A.A."/>
        </authorList>
    </citation>
    <scope>NUCLEOTIDE SEQUENCE [LARGE SCALE GENOMIC DNA]</scope>
    <source>
        <strain evidence="3 4">AX4</strain>
    </source>
</reference>
<dbReference type="PANTHER" id="PTHR30053">
    <property type="entry name" value="ELONGATION FACTOR P"/>
    <property type="match status" value="1"/>
</dbReference>
<dbReference type="EMBL" id="AAFI02000010">
    <property type="protein sequence ID" value="EAL70732.1"/>
    <property type="molecule type" value="Genomic_DNA"/>
</dbReference>
<dbReference type="AlphaFoldDB" id="Q557H6"/>
<sequence>MNKFLKASTSITRLINRQQSTIETCQYAKRFQEIEASELKKGMWIEHKSKLFQIEKVVHQKVAMRGGFIITDMKNVIDGSKSNIKFRSAENIELVDLSRSTYNFVETIKDGKAFVFRRIDSEGDEEDDEDFVCTNISQLDGYSPYLSLFGEDTEFHFRTYNGNVIDFKGPTQIDLTIRSVSDLQNNNVLHFENGRSCKGPIYLKPGDKVQIRLPEEVFITKV</sequence>
<gene>
    <name evidence="2" type="ORF">DDB_G0273411</name>
    <name evidence="3" type="ORF">DDB_G0273555</name>
</gene>
<accession>Q86KJ6</accession>
<dbReference type="PaxDb" id="44689-DDB0168187"/>
<evidence type="ECO:0000313" key="2">
    <source>
        <dbReference type="EMBL" id="EAL70660.1"/>
    </source>
</evidence>
<dbReference type="KEGG" id="ddi:DDB_G0273411"/>
<dbReference type="PANTHER" id="PTHR30053:SF14">
    <property type="entry name" value="TRANSLATION ELONGATION FACTOR KOW-LIKE DOMAIN-CONTAINING PROTEIN"/>
    <property type="match status" value="1"/>
</dbReference>
<organism evidence="4">
    <name type="scientific">Dictyostelium discoideum</name>
    <name type="common">Social amoeba</name>
    <dbReference type="NCBI Taxonomy" id="44689"/>
    <lineage>
        <taxon>Eukaryota</taxon>
        <taxon>Amoebozoa</taxon>
        <taxon>Evosea</taxon>
        <taxon>Eumycetozoa</taxon>
        <taxon>Dictyostelia</taxon>
        <taxon>Dictyosteliales</taxon>
        <taxon>Dictyosteliaceae</taxon>
        <taxon>Dictyostelium</taxon>
    </lineage>
</organism>
<dbReference type="STRING" id="44689.Q557H6"/>
<comment type="caution">
    <text evidence="3">The sequence shown here is derived from an EMBL/GenBank/DDBJ whole genome shotgun (WGS) entry which is preliminary data.</text>
</comment>